<dbReference type="NCBIfam" id="TIGR00747">
    <property type="entry name" value="fabH"/>
    <property type="match status" value="1"/>
</dbReference>
<comment type="pathway">
    <text evidence="1 13">Lipid metabolism; fatty acid biosynthesis.</text>
</comment>
<protein>
    <recommendedName>
        <fullName evidence="3 13">Beta-ketoacyl-[acyl-carrier-protein] synthase III</fullName>
        <shortName evidence="13">Beta-ketoacyl-ACP synthase III</shortName>
        <shortName evidence="13">KAS III</shortName>
        <ecNumber evidence="3 13">2.3.1.180</ecNumber>
    </recommendedName>
    <alternativeName>
        <fullName evidence="13">3-oxoacyl-[acyl-carrier-protein] synthase 3</fullName>
    </alternativeName>
    <alternativeName>
        <fullName evidence="13">3-oxoacyl-[acyl-carrier-protein] synthase III</fullName>
    </alternativeName>
</protein>
<keyword evidence="6 13" id="KW-0808">Transferase</keyword>
<dbReference type="Proteomes" id="UP000886124">
    <property type="component" value="Unassembled WGS sequence"/>
</dbReference>
<evidence type="ECO:0000256" key="3">
    <source>
        <dbReference type="ARBA" id="ARBA00012333"/>
    </source>
</evidence>
<dbReference type="UniPathway" id="UPA00094"/>
<keyword evidence="11 13" id="KW-0012">Acyltransferase</keyword>
<keyword evidence="10 13" id="KW-0511">Multifunctional enzyme</keyword>
<dbReference type="EMBL" id="DROD01000579">
    <property type="protein sequence ID" value="HHJ53319.1"/>
    <property type="molecule type" value="Genomic_DNA"/>
</dbReference>
<evidence type="ECO:0000256" key="10">
    <source>
        <dbReference type="ARBA" id="ARBA00023268"/>
    </source>
</evidence>
<comment type="subunit">
    <text evidence="13">Homodimer.</text>
</comment>
<organism evidence="16">
    <name type="scientific">Caldithrix abyssi</name>
    <dbReference type="NCBI Taxonomy" id="187145"/>
    <lineage>
        <taxon>Bacteria</taxon>
        <taxon>Pseudomonadati</taxon>
        <taxon>Calditrichota</taxon>
        <taxon>Calditrichia</taxon>
        <taxon>Calditrichales</taxon>
        <taxon>Calditrichaceae</taxon>
        <taxon>Caldithrix</taxon>
    </lineage>
</organism>
<dbReference type="InterPro" id="IPR016039">
    <property type="entry name" value="Thiolase-like"/>
</dbReference>
<dbReference type="PANTHER" id="PTHR34069">
    <property type="entry name" value="3-OXOACYL-[ACYL-CARRIER-PROTEIN] SYNTHASE 3"/>
    <property type="match status" value="1"/>
</dbReference>
<dbReference type="SUPFAM" id="SSF53901">
    <property type="entry name" value="Thiolase-like"/>
    <property type="match status" value="1"/>
</dbReference>
<name>A0A7V5UFI8_CALAY</name>
<accession>A0A7V5UFI8</accession>
<dbReference type="Pfam" id="PF08545">
    <property type="entry name" value="ACP_syn_III"/>
    <property type="match status" value="1"/>
</dbReference>
<dbReference type="GO" id="GO:0044550">
    <property type="term" value="P:secondary metabolite biosynthetic process"/>
    <property type="evidence" value="ECO:0007669"/>
    <property type="project" value="TreeGrafter"/>
</dbReference>
<evidence type="ECO:0000256" key="7">
    <source>
        <dbReference type="ARBA" id="ARBA00022832"/>
    </source>
</evidence>
<evidence type="ECO:0000259" key="15">
    <source>
        <dbReference type="Pfam" id="PF08545"/>
    </source>
</evidence>
<dbReference type="GO" id="GO:0004315">
    <property type="term" value="F:3-oxoacyl-[acyl-carrier-protein] synthase activity"/>
    <property type="evidence" value="ECO:0007669"/>
    <property type="project" value="InterPro"/>
</dbReference>
<feature type="domain" description="Beta-ketoacyl-[acyl-carrier-protein] synthase III N-terminal" evidence="15">
    <location>
        <begin position="109"/>
        <end position="190"/>
    </location>
</feature>
<dbReference type="CDD" id="cd00830">
    <property type="entry name" value="KAS_III"/>
    <property type="match status" value="1"/>
</dbReference>
<dbReference type="PANTHER" id="PTHR34069:SF2">
    <property type="entry name" value="BETA-KETOACYL-[ACYL-CARRIER-PROTEIN] SYNTHASE III"/>
    <property type="match status" value="1"/>
</dbReference>
<comment type="domain">
    <text evidence="13">The last Arg residue of the ACP-binding site is essential for the weak association between ACP/AcpP and FabH.</text>
</comment>
<feature type="active site" evidence="13">
    <location>
        <position position="290"/>
    </location>
</feature>
<feature type="active site" evidence="13">
    <location>
        <position position="260"/>
    </location>
</feature>
<evidence type="ECO:0000256" key="13">
    <source>
        <dbReference type="HAMAP-Rule" id="MF_01815"/>
    </source>
</evidence>
<feature type="active site" evidence="13">
    <location>
        <position position="115"/>
    </location>
</feature>
<dbReference type="GO" id="GO:0033818">
    <property type="term" value="F:beta-ketoacyl-acyl-carrier-protein synthase III activity"/>
    <property type="evidence" value="ECO:0007669"/>
    <property type="project" value="UniProtKB-UniRule"/>
</dbReference>
<evidence type="ECO:0000256" key="9">
    <source>
        <dbReference type="ARBA" id="ARBA00023160"/>
    </source>
</evidence>
<comment type="catalytic activity">
    <reaction evidence="12">
        <text>malonyl-[ACP] + acetyl-CoA + H(+) = 3-oxobutanoyl-[ACP] + CO2 + CoA</text>
        <dbReference type="Rhea" id="RHEA:12080"/>
        <dbReference type="Rhea" id="RHEA-COMP:9623"/>
        <dbReference type="Rhea" id="RHEA-COMP:9625"/>
        <dbReference type="ChEBI" id="CHEBI:15378"/>
        <dbReference type="ChEBI" id="CHEBI:16526"/>
        <dbReference type="ChEBI" id="CHEBI:57287"/>
        <dbReference type="ChEBI" id="CHEBI:57288"/>
        <dbReference type="ChEBI" id="CHEBI:78449"/>
        <dbReference type="ChEBI" id="CHEBI:78450"/>
        <dbReference type="EC" id="2.3.1.180"/>
    </reaction>
    <physiologicalReaction direction="left-to-right" evidence="12">
        <dbReference type="Rhea" id="RHEA:12081"/>
    </physiologicalReaction>
</comment>
<sequence>MPRAKIVGVGRYLPERVVTNFDLEKMMDTSDAWIRERTGIVERRFVDIEKGETNSYMGTQAALRALDMAGLKPQDIDFIIYATLSPDYFFPGNGCTMQVHLGISGIGALDVRNQCSGFIYALATGDQFIRSGMYKNILVVGSEVQSHGLNLTTEGRDVAVLFGDGAGAVVLSATEEKDKGILTSHLHSDGNFVKELWVEDPGSAHNPFIDHSMIDKGSIYPKMNGRYVFKHAVTRFPEVIMEALNATGYTKDDVDLVIPHQANQRITEAVQMRLGLPKEKVYSNIHKYGNTTAASIPIALSEAMEEGLVKDGSLVCLAAFGSGFTWASSLVRM</sequence>
<evidence type="ECO:0000256" key="5">
    <source>
        <dbReference type="ARBA" id="ARBA00022516"/>
    </source>
</evidence>
<dbReference type="GO" id="GO:0005737">
    <property type="term" value="C:cytoplasm"/>
    <property type="evidence" value="ECO:0007669"/>
    <property type="project" value="UniProtKB-SubCell"/>
</dbReference>
<dbReference type="AlphaFoldDB" id="A0A7V5UFI8"/>
<evidence type="ECO:0000256" key="11">
    <source>
        <dbReference type="ARBA" id="ARBA00023315"/>
    </source>
</evidence>
<evidence type="ECO:0000256" key="4">
    <source>
        <dbReference type="ARBA" id="ARBA00022490"/>
    </source>
</evidence>
<keyword evidence="4 13" id="KW-0963">Cytoplasm</keyword>
<comment type="similarity">
    <text evidence="2 13">Belongs to the thiolase-like superfamily. FabH family.</text>
</comment>
<dbReference type="InterPro" id="IPR013747">
    <property type="entry name" value="ACP_syn_III_C"/>
</dbReference>
<dbReference type="Gene3D" id="3.40.47.10">
    <property type="match status" value="1"/>
</dbReference>
<dbReference type="NCBIfam" id="NF006829">
    <property type="entry name" value="PRK09352.1"/>
    <property type="match status" value="1"/>
</dbReference>
<dbReference type="HAMAP" id="MF_01815">
    <property type="entry name" value="FabH"/>
    <property type="match status" value="1"/>
</dbReference>
<dbReference type="InterPro" id="IPR013751">
    <property type="entry name" value="ACP_syn_III_N"/>
</dbReference>
<evidence type="ECO:0000256" key="8">
    <source>
        <dbReference type="ARBA" id="ARBA00023098"/>
    </source>
</evidence>
<keyword evidence="9 13" id="KW-0275">Fatty acid biosynthesis</keyword>
<comment type="caution">
    <text evidence="16">The sequence shown here is derived from an EMBL/GenBank/DDBJ whole genome shotgun (WGS) entry which is preliminary data.</text>
</comment>
<evidence type="ECO:0000256" key="1">
    <source>
        <dbReference type="ARBA" id="ARBA00005194"/>
    </source>
</evidence>
<proteinExistence type="inferred from homology"/>
<dbReference type="Pfam" id="PF08541">
    <property type="entry name" value="ACP_syn_III_C"/>
    <property type="match status" value="1"/>
</dbReference>
<feature type="region of interest" description="ACP-binding" evidence="13">
    <location>
        <begin position="261"/>
        <end position="265"/>
    </location>
</feature>
<comment type="function">
    <text evidence="13">Catalyzes the condensation reaction of fatty acid synthesis by the addition to an acyl acceptor of two carbons from malonyl-ACP. Catalyzes the first condensation reaction which initiates fatty acid synthesis and may therefore play a role in governing the total rate of fatty acid production. Possesses both acetoacetyl-ACP synthase and acetyl transacylase activities. Its substrate specificity determines the biosynthesis of branched-chain and/or straight-chain of fatty acids.</text>
</comment>
<dbReference type="EC" id="2.3.1.180" evidence="3 13"/>
<dbReference type="GO" id="GO:0006633">
    <property type="term" value="P:fatty acid biosynthetic process"/>
    <property type="evidence" value="ECO:0007669"/>
    <property type="project" value="UniProtKB-UniRule"/>
</dbReference>
<gene>
    <name evidence="13" type="primary">fabH</name>
    <name evidence="16" type="ORF">ENJ89_09015</name>
</gene>
<keyword evidence="8 13" id="KW-0443">Lipid metabolism</keyword>
<dbReference type="FunFam" id="3.40.47.10:FF:000004">
    <property type="entry name" value="3-oxoacyl-[acyl-carrier-protein] synthase 3"/>
    <property type="match status" value="1"/>
</dbReference>
<evidence type="ECO:0000256" key="12">
    <source>
        <dbReference type="ARBA" id="ARBA00051096"/>
    </source>
</evidence>
<evidence type="ECO:0000256" key="6">
    <source>
        <dbReference type="ARBA" id="ARBA00022679"/>
    </source>
</evidence>
<feature type="domain" description="Beta-ketoacyl-[acyl-carrier-protein] synthase III C-terminal" evidence="14">
    <location>
        <begin position="244"/>
        <end position="333"/>
    </location>
</feature>
<evidence type="ECO:0000256" key="2">
    <source>
        <dbReference type="ARBA" id="ARBA00008642"/>
    </source>
</evidence>
<dbReference type="InterPro" id="IPR004655">
    <property type="entry name" value="FabH"/>
</dbReference>
<keyword evidence="7 13" id="KW-0276">Fatty acid metabolism</keyword>
<keyword evidence="5 13" id="KW-0444">Lipid biosynthesis</keyword>
<reference evidence="16" key="1">
    <citation type="journal article" date="2020" name="mSystems">
        <title>Genome- and Community-Level Interaction Insights into Carbon Utilization and Element Cycling Functions of Hydrothermarchaeota in Hydrothermal Sediment.</title>
        <authorList>
            <person name="Zhou Z."/>
            <person name="Liu Y."/>
            <person name="Xu W."/>
            <person name="Pan J."/>
            <person name="Luo Z.H."/>
            <person name="Li M."/>
        </authorList>
    </citation>
    <scope>NUCLEOTIDE SEQUENCE [LARGE SCALE GENOMIC DNA]</scope>
    <source>
        <strain evidence="16">HyVt-527</strain>
    </source>
</reference>
<evidence type="ECO:0000313" key="16">
    <source>
        <dbReference type="EMBL" id="HHJ53319.1"/>
    </source>
</evidence>
<comment type="subcellular location">
    <subcellularLocation>
        <location evidence="13">Cytoplasm</location>
    </subcellularLocation>
</comment>
<evidence type="ECO:0000259" key="14">
    <source>
        <dbReference type="Pfam" id="PF08541"/>
    </source>
</evidence>